<evidence type="ECO:0000313" key="2">
    <source>
        <dbReference type="EMBL" id="CAB4137827.1"/>
    </source>
</evidence>
<protein>
    <submittedName>
        <fullName evidence="2">Uncharacterized protein</fullName>
    </submittedName>
</protein>
<feature type="region of interest" description="Disordered" evidence="1">
    <location>
        <begin position="183"/>
        <end position="213"/>
    </location>
</feature>
<sequence>MSAVATVARGGGVAALALPAMSQDLAYRVAALVTADGITRPPPGPELRQEARRMLGAYAAAVERPGSPDEVESWLDALSERGPRKPPEGQSWDSFVLGVGDASGDLPAAVWGDEAMRAAVRAFTWWPTPAELDAILRPIGTRMAREVRALRDLAQEPPPPPPPEEPRITPEQARAVLEKHGVAQSVEGPLSRMDNAPLPVLTPRTRVSVGEHRAGLRASYEKMAASGNPKVAEQGRIALARMDAAAARARGED</sequence>
<gene>
    <name evidence="2" type="ORF">UFOVP326_96</name>
</gene>
<feature type="region of interest" description="Disordered" evidence="1">
    <location>
        <begin position="153"/>
        <end position="172"/>
    </location>
</feature>
<name>A0A6J5LXM3_9CAUD</name>
<accession>A0A6J5LXM3</accession>
<reference evidence="2" key="1">
    <citation type="submission" date="2020-04" db="EMBL/GenBank/DDBJ databases">
        <authorList>
            <person name="Chiriac C."/>
            <person name="Salcher M."/>
            <person name="Ghai R."/>
            <person name="Kavagutti S V."/>
        </authorList>
    </citation>
    <scope>NUCLEOTIDE SEQUENCE</scope>
</reference>
<dbReference type="EMBL" id="LR796340">
    <property type="protein sequence ID" value="CAB4137827.1"/>
    <property type="molecule type" value="Genomic_DNA"/>
</dbReference>
<proteinExistence type="predicted"/>
<evidence type="ECO:0000256" key="1">
    <source>
        <dbReference type="SAM" id="MobiDB-lite"/>
    </source>
</evidence>
<organism evidence="2">
    <name type="scientific">uncultured Caudovirales phage</name>
    <dbReference type="NCBI Taxonomy" id="2100421"/>
    <lineage>
        <taxon>Viruses</taxon>
        <taxon>Duplodnaviria</taxon>
        <taxon>Heunggongvirae</taxon>
        <taxon>Uroviricota</taxon>
        <taxon>Caudoviricetes</taxon>
        <taxon>Peduoviridae</taxon>
        <taxon>Maltschvirus</taxon>
        <taxon>Maltschvirus maltsch</taxon>
    </lineage>
</organism>